<reference evidence="2 3" key="1">
    <citation type="submission" date="2018-06" db="EMBL/GenBank/DDBJ databases">
        <title>Genomic Encyclopedia of Type Strains, Phase IV (KMG-IV): sequencing the most valuable type-strain genomes for metagenomic binning, comparative biology and taxonomic classification.</title>
        <authorList>
            <person name="Goeker M."/>
        </authorList>
    </citation>
    <scope>NUCLEOTIDE SEQUENCE [LARGE SCALE GENOMIC DNA]</scope>
    <source>
        <strain evidence="2 3">DSM 25532</strain>
    </source>
</reference>
<organism evidence="2 3">
    <name type="scientific">Roseimicrobium gellanilyticum</name>
    <dbReference type="NCBI Taxonomy" id="748857"/>
    <lineage>
        <taxon>Bacteria</taxon>
        <taxon>Pseudomonadati</taxon>
        <taxon>Verrucomicrobiota</taxon>
        <taxon>Verrucomicrobiia</taxon>
        <taxon>Verrucomicrobiales</taxon>
        <taxon>Verrucomicrobiaceae</taxon>
        <taxon>Roseimicrobium</taxon>
    </lineage>
</organism>
<dbReference type="EMBL" id="QNRR01000011">
    <property type="protein sequence ID" value="RBP38618.1"/>
    <property type="molecule type" value="Genomic_DNA"/>
</dbReference>
<keyword evidence="3" id="KW-1185">Reference proteome</keyword>
<gene>
    <name evidence="2" type="ORF">DES53_111137</name>
</gene>
<dbReference type="GO" id="GO:0016874">
    <property type="term" value="F:ligase activity"/>
    <property type="evidence" value="ECO:0007669"/>
    <property type="project" value="UniProtKB-KW"/>
</dbReference>
<dbReference type="SMART" id="SM00773">
    <property type="entry name" value="WGR"/>
    <property type="match status" value="1"/>
</dbReference>
<comment type="caution">
    <text evidence="2">The sequence shown here is derived from an EMBL/GenBank/DDBJ whole genome shotgun (WGS) entry which is preliminary data.</text>
</comment>
<accession>A0A366H8R3</accession>
<dbReference type="OrthoDB" id="9802472at2"/>
<dbReference type="SUPFAM" id="SSF142921">
    <property type="entry name" value="WGR domain-like"/>
    <property type="match status" value="1"/>
</dbReference>
<dbReference type="InterPro" id="IPR036930">
    <property type="entry name" value="WGR_dom_sf"/>
</dbReference>
<evidence type="ECO:0000313" key="3">
    <source>
        <dbReference type="Proteomes" id="UP000253426"/>
    </source>
</evidence>
<dbReference type="PROSITE" id="PS51977">
    <property type="entry name" value="WGR"/>
    <property type="match status" value="1"/>
</dbReference>
<dbReference type="RefSeq" id="WP_113961070.1">
    <property type="nucleotide sequence ID" value="NZ_QNRR01000011.1"/>
</dbReference>
<protein>
    <submittedName>
        <fullName evidence="2">ATP-dependent DNA ligase</fullName>
    </submittedName>
</protein>
<dbReference type="CDD" id="cd07998">
    <property type="entry name" value="WGR_DNA_ligase"/>
    <property type="match status" value="1"/>
</dbReference>
<dbReference type="SUPFAM" id="SSF56091">
    <property type="entry name" value="DNA ligase/mRNA capping enzyme, catalytic domain"/>
    <property type="match status" value="1"/>
</dbReference>
<dbReference type="AlphaFoldDB" id="A0A366H8R3"/>
<dbReference type="Proteomes" id="UP000253426">
    <property type="component" value="Unassembled WGS sequence"/>
</dbReference>
<dbReference type="InterPro" id="IPR008893">
    <property type="entry name" value="WGR_domain"/>
</dbReference>
<feature type="domain" description="WGR" evidence="1">
    <location>
        <begin position="1"/>
        <end position="90"/>
    </location>
</feature>
<proteinExistence type="predicted"/>
<keyword evidence="2" id="KW-0436">Ligase</keyword>
<evidence type="ECO:0000313" key="2">
    <source>
        <dbReference type="EMBL" id="RBP38618.1"/>
    </source>
</evidence>
<sequence length="358" mass="39781">MESISLYYREGASDKVYQASIVPKDGGYVVTFAYGRRGSTLNAGTKTPTPVRHDEAKRTFDKLVREKTAKGYLVADGNGGVTAATLPATAKAPTGIHCQLLNPVEEEKVQELLTHPDWWLQEKIDGRRLLIRKEGTTITGINRLGQETALPQTMVESALACTADFILDGEGLGDVLHVFDALSLHSEDLRHEGYAERFVRLSKFLKVSIPPHFKLVDIACQLSAKREMFTRLQREHREGAVFRHMMAPYTPGRPASGGMQLKYKFCETASFIVTKPNPKRSVSLILFDGDRVVSAGNVTIPPNHNVPAPGTIVECRYLYAFRESGSIYQPVYLGPREDIRAEECTTAQLKYKPEPVTV</sequence>
<dbReference type="Gene3D" id="2.20.140.10">
    <property type="entry name" value="WGR domain"/>
    <property type="match status" value="1"/>
</dbReference>
<evidence type="ECO:0000259" key="1">
    <source>
        <dbReference type="PROSITE" id="PS51977"/>
    </source>
</evidence>
<name>A0A366H8R3_9BACT</name>
<dbReference type="Pfam" id="PF05406">
    <property type="entry name" value="WGR"/>
    <property type="match status" value="1"/>
</dbReference>
<dbReference type="Gene3D" id="3.30.470.30">
    <property type="entry name" value="DNA ligase/mRNA capping enzyme"/>
    <property type="match status" value="1"/>
</dbReference>
<dbReference type="CDD" id="cd06846">
    <property type="entry name" value="Adenylation_DNA_ligase_like"/>
    <property type="match status" value="1"/>
</dbReference>